<evidence type="ECO:0000259" key="9">
    <source>
        <dbReference type="PROSITE" id="PS50929"/>
    </source>
</evidence>
<dbReference type="RefSeq" id="WP_311158479.1">
    <property type="nucleotide sequence ID" value="NZ_JAVQLW010000001.1"/>
</dbReference>
<comment type="subcellular location">
    <subcellularLocation>
        <location evidence="1">Cell membrane</location>
        <topology evidence="1">Multi-pass membrane protein</topology>
    </subcellularLocation>
</comment>
<protein>
    <submittedName>
        <fullName evidence="10">Type I secretion system permease/ATPase</fullName>
    </submittedName>
</protein>
<dbReference type="Pfam" id="PF00005">
    <property type="entry name" value="ABC_tran"/>
    <property type="match status" value="1"/>
</dbReference>
<dbReference type="Gene3D" id="3.40.50.300">
    <property type="entry name" value="P-loop containing nucleotide triphosphate hydrolases"/>
    <property type="match status" value="1"/>
</dbReference>
<evidence type="ECO:0000256" key="1">
    <source>
        <dbReference type="ARBA" id="ARBA00004651"/>
    </source>
</evidence>
<dbReference type="InterPro" id="IPR027417">
    <property type="entry name" value="P-loop_NTPase"/>
</dbReference>
<evidence type="ECO:0000256" key="5">
    <source>
        <dbReference type="ARBA" id="ARBA00022989"/>
    </source>
</evidence>
<dbReference type="Gene3D" id="1.20.1560.10">
    <property type="entry name" value="ABC transporter type 1, transmembrane domain"/>
    <property type="match status" value="1"/>
</dbReference>
<keyword evidence="6 7" id="KW-0472">Membrane</keyword>
<gene>
    <name evidence="10" type="ORF">RGQ15_01690</name>
</gene>
<dbReference type="InterPro" id="IPR036640">
    <property type="entry name" value="ABC1_TM_sf"/>
</dbReference>
<dbReference type="InterPro" id="IPR003439">
    <property type="entry name" value="ABC_transporter-like_ATP-bd"/>
</dbReference>
<feature type="domain" description="ABC transporter" evidence="8">
    <location>
        <begin position="335"/>
        <end position="571"/>
    </location>
</feature>
<feature type="transmembrane region" description="Helical" evidence="7">
    <location>
        <begin position="138"/>
        <end position="157"/>
    </location>
</feature>
<dbReference type="PANTHER" id="PTHR24221">
    <property type="entry name" value="ATP-BINDING CASSETTE SUB-FAMILY B"/>
    <property type="match status" value="1"/>
</dbReference>
<accession>A0ABU2HML7</accession>
<dbReference type="InterPro" id="IPR017871">
    <property type="entry name" value="ABC_transporter-like_CS"/>
</dbReference>
<dbReference type="SUPFAM" id="SSF52540">
    <property type="entry name" value="P-loop containing nucleoside triphosphate hydrolases"/>
    <property type="match status" value="1"/>
</dbReference>
<name>A0ABU2HML7_9RHOB</name>
<evidence type="ECO:0000256" key="4">
    <source>
        <dbReference type="ARBA" id="ARBA00022840"/>
    </source>
</evidence>
<evidence type="ECO:0000256" key="7">
    <source>
        <dbReference type="SAM" id="Phobius"/>
    </source>
</evidence>
<dbReference type="InterPro" id="IPR010128">
    <property type="entry name" value="ATPase_T1SS_PrtD-like"/>
</dbReference>
<proteinExistence type="predicted"/>
<evidence type="ECO:0000256" key="6">
    <source>
        <dbReference type="ARBA" id="ARBA00023136"/>
    </source>
</evidence>
<keyword evidence="5 7" id="KW-1133">Transmembrane helix</keyword>
<evidence type="ECO:0000313" key="10">
    <source>
        <dbReference type="EMBL" id="MDS9466285.1"/>
    </source>
</evidence>
<dbReference type="InterPro" id="IPR011527">
    <property type="entry name" value="ABC1_TM_dom"/>
</dbReference>
<dbReference type="PROSITE" id="PS00211">
    <property type="entry name" value="ABC_TRANSPORTER_1"/>
    <property type="match status" value="1"/>
</dbReference>
<dbReference type="Pfam" id="PF00664">
    <property type="entry name" value="ABC_membrane"/>
    <property type="match status" value="1"/>
</dbReference>
<sequence length="580" mass="62419">MASPPIRYDGRTELRQARRQAWHLFVLVGLFSLAVNFLMLTGPLFMLQVYDRVLASRSVETLMALFLLVAFLFLMMGLLDLARGRVMSRVAARFQERMEPRVFGAALEDGDASASNTAVKGGMRDLEAVQRLIGSPTLMALFDLPWAPLFLAAVYLFHPWLGAVATIGLVILVITTLLNQWLSRDALQRSTIAGQAAERMSDLYRDEGELIGSLGMRGAAFRRWLAARDAATAAMIEGQDKSTAFSVFSRTFRLFLQSALLAAGAYLVLKQEVTPGAMIASSILMGRALAPVEQVVGGWPVIQRAQDGWQRLGELLSRRPPKPVRTPLPRPEARLEIRNLSVIPPGQTTAVLRSVSFELAPGQALGVIGPSGAGKSSLARALIGAWPVAGGSIRLNGATLDQYDPDILGSYIGYLPQQVSLFEGTIADNIARLSTDPDPGQIVAAAKAAAAHRMILDLPLGYDTPINPTGGRLSGGQIQRIGLARALYGNPVLLVLDEPNSNLDNEGSAALNTAIRNVKEKGGAVIIMAHRPAAISECELLLMMDQGLRRAFGPRDEVLRAMVSNAEQISRSKGKGGGIS</sequence>
<feature type="transmembrane region" description="Helical" evidence="7">
    <location>
        <begin position="61"/>
        <end position="79"/>
    </location>
</feature>
<comment type="caution">
    <text evidence="10">The sequence shown here is derived from an EMBL/GenBank/DDBJ whole genome shotgun (WGS) entry which is preliminary data.</text>
</comment>
<organism evidence="10 11">
    <name type="scientific">Paracoccus aurantius</name>
    <dbReference type="NCBI Taxonomy" id="3073814"/>
    <lineage>
        <taxon>Bacteria</taxon>
        <taxon>Pseudomonadati</taxon>
        <taxon>Pseudomonadota</taxon>
        <taxon>Alphaproteobacteria</taxon>
        <taxon>Rhodobacterales</taxon>
        <taxon>Paracoccaceae</taxon>
        <taxon>Paracoccus</taxon>
    </lineage>
</organism>
<keyword evidence="4" id="KW-0067">ATP-binding</keyword>
<evidence type="ECO:0000313" key="11">
    <source>
        <dbReference type="Proteomes" id="UP001269144"/>
    </source>
</evidence>
<reference evidence="11" key="1">
    <citation type="submission" date="2023-07" db="EMBL/GenBank/DDBJ databases">
        <title>Paracoccus sp. MBLB3053 whole genome sequence.</title>
        <authorList>
            <person name="Hwang C.Y."/>
            <person name="Cho E.-S."/>
            <person name="Seo M.-J."/>
        </authorList>
    </citation>
    <scope>NUCLEOTIDE SEQUENCE [LARGE SCALE GENOMIC DNA]</scope>
    <source>
        <strain evidence="11">MBLB3053</strain>
    </source>
</reference>
<dbReference type="PANTHER" id="PTHR24221:SF248">
    <property type="entry name" value="ABC TRANSPORTER TRANSMEMBRANE REGION"/>
    <property type="match status" value="1"/>
</dbReference>
<dbReference type="PROSITE" id="PS50929">
    <property type="entry name" value="ABC_TM1F"/>
    <property type="match status" value="1"/>
</dbReference>
<evidence type="ECO:0000256" key="3">
    <source>
        <dbReference type="ARBA" id="ARBA00022741"/>
    </source>
</evidence>
<dbReference type="InterPro" id="IPR039421">
    <property type="entry name" value="Type_1_exporter"/>
</dbReference>
<keyword evidence="2 7" id="KW-0812">Transmembrane</keyword>
<evidence type="ECO:0000256" key="2">
    <source>
        <dbReference type="ARBA" id="ARBA00022692"/>
    </source>
</evidence>
<dbReference type="SUPFAM" id="SSF90123">
    <property type="entry name" value="ABC transporter transmembrane region"/>
    <property type="match status" value="1"/>
</dbReference>
<dbReference type="PROSITE" id="PS50893">
    <property type="entry name" value="ABC_TRANSPORTER_2"/>
    <property type="match status" value="1"/>
</dbReference>
<dbReference type="SMART" id="SM00382">
    <property type="entry name" value="AAA"/>
    <property type="match status" value="1"/>
</dbReference>
<evidence type="ECO:0000259" key="8">
    <source>
        <dbReference type="PROSITE" id="PS50893"/>
    </source>
</evidence>
<dbReference type="EMBL" id="JAVQLW010000001">
    <property type="protein sequence ID" value="MDS9466285.1"/>
    <property type="molecule type" value="Genomic_DNA"/>
</dbReference>
<feature type="transmembrane region" description="Helical" evidence="7">
    <location>
        <begin position="251"/>
        <end position="269"/>
    </location>
</feature>
<dbReference type="NCBIfam" id="TIGR01842">
    <property type="entry name" value="type_I_sec_PrtD"/>
    <property type="match status" value="1"/>
</dbReference>
<keyword evidence="11" id="KW-1185">Reference proteome</keyword>
<keyword evidence="3" id="KW-0547">Nucleotide-binding</keyword>
<feature type="transmembrane region" description="Helical" evidence="7">
    <location>
        <begin position="163"/>
        <end position="182"/>
    </location>
</feature>
<dbReference type="Proteomes" id="UP001269144">
    <property type="component" value="Unassembled WGS sequence"/>
</dbReference>
<dbReference type="InterPro" id="IPR003593">
    <property type="entry name" value="AAA+_ATPase"/>
</dbReference>
<feature type="transmembrane region" description="Helical" evidence="7">
    <location>
        <begin position="21"/>
        <end position="41"/>
    </location>
</feature>
<feature type="domain" description="ABC transmembrane type-1" evidence="9">
    <location>
        <begin position="26"/>
        <end position="304"/>
    </location>
</feature>